<feature type="compositionally biased region" description="Basic and acidic residues" evidence="1">
    <location>
        <begin position="172"/>
        <end position="192"/>
    </location>
</feature>
<proteinExistence type="predicted"/>
<reference evidence="2" key="1">
    <citation type="submission" date="2022-03" db="EMBL/GenBank/DDBJ databases">
        <title>Identification of a novel bacterium isolated from mangrove sediments.</title>
        <authorList>
            <person name="Pan X."/>
        </authorList>
    </citation>
    <scope>NUCLEOTIDE SEQUENCE</scope>
    <source>
        <strain evidence="2">B2637</strain>
    </source>
</reference>
<evidence type="ECO:0000256" key="1">
    <source>
        <dbReference type="SAM" id="MobiDB-lite"/>
    </source>
</evidence>
<comment type="caution">
    <text evidence="2">The sequence shown here is derived from an EMBL/GenBank/DDBJ whole genome shotgun (WGS) entry which is preliminary data.</text>
</comment>
<feature type="region of interest" description="Disordered" evidence="1">
    <location>
        <begin position="166"/>
        <end position="192"/>
    </location>
</feature>
<evidence type="ECO:0000313" key="2">
    <source>
        <dbReference type="EMBL" id="MCJ1962989.1"/>
    </source>
</evidence>
<organism evidence="2 3">
    <name type="scientific">Novosphingobium mangrovi</name>
    <name type="common">ex Hu et al. 2023</name>
    <dbReference type="NCBI Taxonomy" id="2930094"/>
    <lineage>
        <taxon>Bacteria</taxon>
        <taxon>Pseudomonadati</taxon>
        <taxon>Pseudomonadota</taxon>
        <taxon>Alphaproteobacteria</taxon>
        <taxon>Sphingomonadales</taxon>
        <taxon>Sphingomonadaceae</taxon>
        <taxon>Novosphingobium</taxon>
    </lineage>
</organism>
<feature type="non-terminal residue" evidence="2">
    <location>
        <position position="1"/>
    </location>
</feature>
<protein>
    <submittedName>
        <fullName evidence="2">Chromosome segregation protein</fullName>
    </submittedName>
</protein>
<dbReference type="EMBL" id="JALHAT010000086">
    <property type="protein sequence ID" value="MCJ1962989.1"/>
    <property type="molecule type" value="Genomic_DNA"/>
</dbReference>
<keyword evidence="3" id="KW-1185">Reference proteome</keyword>
<accession>A0ABT0AIH6</accession>
<gene>
    <name evidence="2" type="ORF">MTR65_20095</name>
</gene>
<sequence length="192" mass="20303">LPRAIDALRAEPGYERALAAVLGRDAKVPLGLVDEAEGRFWSGAEVPPAVADSLAAHLPECPNELAARLALVHVAPEDDGRALAPGEWLVTLGGVLRRWDGFVARGEGGAEAARLEAENRLAELEERLSPLRAAVTSAETQQKDAQAALSALQSEIVAAERTAAEATNAERAALRRVDQAEAARERHAARAT</sequence>
<name>A0ABT0AIH6_9SPHN</name>
<dbReference type="Proteomes" id="UP001162802">
    <property type="component" value="Unassembled WGS sequence"/>
</dbReference>
<evidence type="ECO:0000313" key="3">
    <source>
        <dbReference type="Proteomes" id="UP001162802"/>
    </source>
</evidence>
<feature type="non-terminal residue" evidence="2">
    <location>
        <position position="192"/>
    </location>
</feature>